<dbReference type="PANTHER" id="PTHR40707">
    <property type="entry name" value="POSSIBLE NUCLEASE OF RNASE H FOLD, RUVC/YQGF FAMILY"/>
    <property type="match status" value="1"/>
</dbReference>
<organism evidence="2">
    <name type="scientific">Geoglobus ahangari</name>
    <dbReference type="NCBI Taxonomy" id="113653"/>
    <lineage>
        <taxon>Archaea</taxon>
        <taxon>Methanobacteriati</taxon>
        <taxon>Methanobacteriota</taxon>
        <taxon>Archaeoglobi</taxon>
        <taxon>Archaeoglobales</taxon>
        <taxon>Archaeoglobaceae</taxon>
        <taxon>Geoglobus</taxon>
    </lineage>
</organism>
<dbReference type="Pfam" id="PF04312">
    <property type="entry name" value="DUF460"/>
    <property type="match status" value="1"/>
</dbReference>
<dbReference type="AlphaFoldDB" id="A0A7C3UHU6"/>
<evidence type="ECO:0000313" key="2">
    <source>
        <dbReference type="EMBL" id="HGE66375.1"/>
    </source>
</evidence>
<dbReference type="EMBL" id="DTAK01000015">
    <property type="protein sequence ID" value="HGU59114.1"/>
    <property type="molecule type" value="Genomic_DNA"/>
</dbReference>
<name>A0A7C3UHU6_9EURY</name>
<dbReference type="EMBL" id="DTPI01000028">
    <property type="protein sequence ID" value="HGE66375.1"/>
    <property type="molecule type" value="Genomic_DNA"/>
</dbReference>
<dbReference type="InterPro" id="IPR007408">
    <property type="entry name" value="DUF460"/>
</dbReference>
<protein>
    <submittedName>
        <fullName evidence="2">DUF460 domain-containing protein</fullName>
    </submittedName>
</protein>
<sequence length="625" mass="72607">MIVFGVDILQGSSHGRNQKYALHVIDGDQEWSKEVSKNRLFRLIREKKPDYVAVDNIFEIFRDKRDLVGFLKSIPPNTKLIQTAGKTSLPKLSKRFGIDIHPRNPFDEARVSALLTKYGVGEIVSIFTDKTIIKVSRNRSLGKGGWRQNKYKRKVHDAVRRVYREIKEILDRNGLDYVEEVRKGYGGISRGVFIVNEARERVPISSFKLRDVQVTVEAVEKDKIEFIPIRKQKNYLIVGIDPGTTVGVALIDLNGNVIAIRSKKSWSYSDVVDFILSHGKPVVIATDKKTVPDYVNKLKASFNCILYSPKEDLPVEKKKNLVSSYKILNDHERDALAAAMDAYNSYKNKLKNIEKRIPIGYDLEEIKAGIIKGFSLRNMLEAKEETKSQEVVAEVTSEEIKKRDRIIAKLKEENQKLYEEIRRLKQKIKRLEDKIYTISSEEYRKIREENLVKSLQSEIEQLRKIIREKDKTICELREKLEELKKIKYLEFKGWKAIRVLKKFTKDEIEKLEKEGIERGDIIYIENVSGAGKTNAEMLVNYGIRALIAKGDMSHLAREVFEREKIPIIPVERLEIKVFDEFVLVKSSELEKKIKEALEELERNKLKRLEELIMEYKNMRRFESGQ</sequence>
<feature type="coiled-coil region" evidence="1">
    <location>
        <begin position="583"/>
        <end position="618"/>
    </location>
</feature>
<accession>A0A7C3UHU6</accession>
<proteinExistence type="predicted"/>
<gene>
    <name evidence="3" type="ORF">ENT89_02775</name>
    <name evidence="2" type="ORF">ENX77_04535</name>
</gene>
<comment type="caution">
    <text evidence="2">The sequence shown here is derived from an EMBL/GenBank/DDBJ whole genome shotgun (WGS) entry which is preliminary data.</text>
</comment>
<evidence type="ECO:0000313" key="3">
    <source>
        <dbReference type="EMBL" id="HGU59114.1"/>
    </source>
</evidence>
<feature type="coiled-coil region" evidence="1">
    <location>
        <begin position="400"/>
        <end position="472"/>
    </location>
</feature>
<keyword evidence="1" id="KW-0175">Coiled coil</keyword>
<evidence type="ECO:0000256" key="1">
    <source>
        <dbReference type="SAM" id="Coils"/>
    </source>
</evidence>
<dbReference type="PANTHER" id="PTHR40707:SF1">
    <property type="entry name" value="DUF460 DOMAIN-CONTAINING PROTEIN"/>
    <property type="match status" value="1"/>
</dbReference>
<reference evidence="2" key="1">
    <citation type="journal article" date="2020" name="mSystems">
        <title>Genome- and Community-Level Interaction Insights into Carbon Utilization and Element Cycling Functions of Hydrothermarchaeota in Hydrothermal Sediment.</title>
        <authorList>
            <person name="Zhou Z."/>
            <person name="Liu Y."/>
            <person name="Xu W."/>
            <person name="Pan J."/>
            <person name="Luo Z.H."/>
            <person name="Li M."/>
        </authorList>
    </citation>
    <scope>NUCLEOTIDE SEQUENCE [LARGE SCALE GENOMIC DNA]</scope>
    <source>
        <strain evidence="3">SpSt-62</strain>
        <strain evidence="2">SpSt-97</strain>
    </source>
</reference>